<protein>
    <submittedName>
        <fullName evidence="2">Uncharacterized protein</fullName>
    </submittedName>
</protein>
<sequence length="56" mass="5762">KTELLIYGCATAPGAGPAMPRATSSNQPQTHTRIVPRAASAAPRAGARPKPDSCFN</sequence>
<organism evidence="2 3">
    <name type="scientific">Trifolium medium</name>
    <dbReference type="NCBI Taxonomy" id="97028"/>
    <lineage>
        <taxon>Eukaryota</taxon>
        <taxon>Viridiplantae</taxon>
        <taxon>Streptophyta</taxon>
        <taxon>Embryophyta</taxon>
        <taxon>Tracheophyta</taxon>
        <taxon>Spermatophyta</taxon>
        <taxon>Magnoliopsida</taxon>
        <taxon>eudicotyledons</taxon>
        <taxon>Gunneridae</taxon>
        <taxon>Pentapetalae</taxon>
        <taxon>rosids</taxon>
        <taxon>fabids</taxon>
        <taxon>Fabales</taxon>
        <taxon>Fabaceae</taxon>
        <taxon>Papilionoideae</taxon>
        <taxon>50 kb inversion clade</taxon>
        <taxon>NPAAA clade</taxon>
        <taxon>Hologalegina</taxon>
        <taxon>IRL clade</taxon>
        <taxon>Trifolieae</taxon>
        <taxon>Trifolium</taxon>
    </lineage>
</organism>
<evidence type="ECO:0000256" key="1">
    <source>
        <dbReference type="SAM" id="MobiDB-lite"/>
    </source>
</evidence>
<feature type="compositionally biased region" description="Low complexity" evidence="1">
    <location>
        <begin position="36"/>
        <end position="48"/>
    </location>
</feature>
<feature type="non-terminal residue" evidence="2">
    <location>
        <position position="1"/>
    </location>
</feature>
<evidence type="ECO:0000313" key="2">
    <source>
        <dbReference type="EMBL" id="MCI64811.1"/>
    </source>
</evidence>
<keyword evidence="3" id="KW-1185">Reference proteome</keyword>
<dbReference type="Proteomes" id="UP000265520">
    <property type="component" value="Unassembled WGS sequence"/>
</dbReference>
<reference evidence="2 3" key="1">
    <citation type="journal article" date="2018" name="Front. Plant Sci.">
        <title>Red Clover (Trifolium pratense) and Zigzag Clover (T. medium) - A Picture of Genomic Similarities and Differences.</title>
        <authorList>
            <person name="Dluhosova J."/>
            <person name="Istvanek J."/>
            <person name="Nedelnik J."/>
            <person name="Repkova J."/>
        </authorList>
    </citation>
    <scope>NUCLEOTIDE SEQUENCE [LARGE SCALE GENOMIC DNA]</scope>
    <source>
        <strain evidence="3">cv. 10/8</strain>
        <tissue evidence="2">Leaf</tissue>
    </source>
</reference>
<proteinExistence type="predicted"/>
<dbReference type="AlphaFoldDB" id="A0A392TUE7"/>
<dbReference type="EMBL" id="LXQA010663598">
    <property type="protein sequence ID" value="MCI64811.1"/>
    <property type="molecule type" value="Genomic_DNA"/>
</dbReference>
<comment type="caution">
    <text evidence="2">The sequence shown here is derived from an EMBL/GenBank/DDBJ whole genome shotgun (WGS) entry which is preliminary data.</text>
</comment>
<feature type="region of interest" description="Disordered" evidence="1">
    <location>
        <begin position="13"/>
        <end position="56"/>
    </location>
</feature>
<name>A0A392TUE7_9FABA</name>
<feature type="compositionally biased region" description="Polar residues" evidence="1">
    <location>
        <begin position="22"/>
        <end position="32"/>
    </location>
</feature>
<accession>A0A392TUE7</accession>
<evidence type="ECO:0000313" key="3">
    <source>
        <dbReference type="Proteomes" id="UP000265520"/>
    </source>
</evidence>